<dbReference type="SUPFAM" id="SSF46955">
    <property type="entry name" value="Putative DNA-binding domain"/>
    <property type="match status" value="1"/>
</dbReference>
<dbReference type="EMBL" id="CP003740">
    <property type="protein sequence ID" value="AGI67541.1"/>
    <property type="molecule type" value="Genomic_DNA"/>
</dbReference>
<evidence type="ECO:0008006" key="3">
    <source>
        <dbReference type="Google" id="ProtNLM"/>
    </source>
</evidence>
<accession>M9RAZ9</accession>
<name>M9RAZ9_9RHOB</name>
<dbReference type="eggNOG" id="ENOG5033NP3">
    <property type="taxonomic scope" value="Bacteria"/>
</dbReference>
<dbReference type="Gene3D" id="1.10.10.10">
    <property type="entry name" value="Winged helix-like DNA-binding domain superfamily/Winged helix DNA-binding domain"/>
    <property type="match status" value="1"/>
</dbReference>
<gene>
    <name evidence="1" type="ORF">OAN307_c18890</name>
</gene>
<sequence length="69" mass="8045">MQDELKDDRLLNRREVAVHFGVSQRYLEVSAAKGCGPPMIKFGRCVRYRVGDLREWINAHRVQSYKHSA</sequence>
<dbReference type="KEGG" id="oat:OAN307_c18890"/>
<dbReference type="AlphaFoldDB" id="M9RAZ9"/>
<protein>
    <recommendedName>
        <fullName evidence="3">Helix-turn-helix domain-containing protein</fullName>
    </recommendedName>
</protein>
<dbReference type="HOGENOM" id="CLU_140176_9_1_5"/>
<keyword evidence="2" id="KW-1185">Reference proteome</keyword>
<dbReference type="InterPro" id="IPR009061">
    <property type="entry name" value="DNA-bd_dom_put_sf"/>
</dbReference>
<dbReference type="Proteomes" id="UP000005307">
    <property type="component" value="Chromosome"/>
</dbReference>
<dbReference type="OrthoDB" id="9806994at2"/>
<proteinExistence type="predicted"/>
<organism evidence="1 2">
    <name type="scientific">Octadecabacter antarcticus 307</name>
    <dbReference type="NCBI Taxonomy" id="391626"/>
    <lineage>
        <taxon>Bacteria</taxon>
        <taxon>Pseudomonadati</taxon>
        <taxon>Pseudomonadota</taxon>
        <taxon>Alphaproteobacteria</taxon>
        <taxon>Rhodobacterales</taxon>
        <taxon>Roseobacteraceae</taxon>
        <taxon>Octadecabacter</taxon>
    </lineage>
</organism>
<evidence type="ECO:0000313" key="2">
    <source>
        <dbReference type="Proteomes" id="UP000005307"/>
    </source>
</evidence>
<reference evidence="1 2" key="1">
    <citation type="journal article" date="2013" name="PLoS ONE">
        <title>Poles Apart: Arctic and Antarctic Octadecabacter strains Share High Genome Plasticity and a New Type of Xanthorhodopsin.</title>
        <authorList>
            <person name="Vollmers J."/>
            <person name="Voget S."/>
            <person name="Dietrich S."/>
            <person name="Gollnow K."/>
            <person name="Smits M."/>
            <person name="Meyer K."/>
            <person name="Brinkhoff T."/>
            <person name="Simon M."/>
            <person name="Daniel R."/>
        </authorList>
    </citation>
    <scope>NUCLEOTIDE SEQUENCE [LARGE SCALE GENOMIC DNA]</scope>
    <source>
        <strain evidence="1 2">307</strain>
    </source>
</reference>
<dbReference type="InterPro" id="IPR036388">
    <property type="entry name" value="WH-like_DNA-bd_sf"/>
</dbReference>
<dbReference type="RefSeq" id="WP_015499567.1">
    <property type="nucleotide sequence ID" value="NC_020911.1"/>
</dbReference>
<evidence type="ECO:0000313" key="1">
    <source>
        <dbReference type="EMBL" id="AGI67541.1"/>
    </source>
</evidence>